<evidence type="ECO:0000259" key="2">
    <source>
        <dbReference type="SMART" id="SM01259"/>
    </source>
</evidence>
<protein>
    <submittedName>
        <fullName evidence="3">Lipid A biosynthesis acyltransferase</fullName>
    </submittedName>
</protein>
<reference evidence="3 4" key="1">
    <citation type="journal article" date="2011" name="Curr. Microbiol.">
        <title>Luteibacter jiangsuensis sp. nov.: a methamidophos-degrading bacterium isolated from a methamidophos-manufacturing factory.</title>
        <authorList>
            <person name="Wang L."/>
            <person name="Wang G.L."/>
            <person name="Li S.P."/>
            <person name="Jiang J.D."/>
        </authorList>
    </citation>
    <scope>NUCLEOTIDE SEQUENCE [LARGE SCALE GENOMIC DNA]</scope>
    <source>
        <strain evidence="3 4">CGMCC 1.10133</strain>
    </source>
</reference>
<dbReference type="Pfam" id="PF07578">
    <property type="entry name" value="LAB_N"/>
    <property type="match status" value="1"/>
</dbReference>
<evidence type="ECO:0000313" key="4">
    <source>
        <dbReference type="Proteomes" id="UP001429601"/>
    </source>
</evidence>
<evidence type="ECO:0000256" key="1">
    <source>
        <dbReference type="SAM" id="Phobius"/>
    </source>
</evidence>
<gene>
    <name evidence="3" type="ORF">HBF26_16795</name>
</gene>
<sequence length="121" mass="13561">MATLLQSCLESVAPWLYKDSVAWTAVGLAGTALFGSRFFVQWLYSEHKGRLAVPPLFWHLSFWGSLVSLIYAIHLDKLPIILGQAALPFLHGRNLWLLHKRRNRIAGLAPATSSPGRRLAR</sequence>
<dbReference type="InterPro" id="IPR011499">
    <property type="entry name" value="Lipid_A_biosynth_N"/>
</dbReference>
<feature type="transmembrane region" description="Helical" evidence="1">
    <location>
        <begin position="80"/>
        <end position="98"/>
    </location>
</feature>
<dbReference type="GO" id="GO:0016746">
    <property type="term" value="F:acyltransferase activity"/>
    <property type="evidence" value="ECO:0007669"/>
    <property type="project" value="UniProtKB-KW"/>
</dbReference>
<keyword evidence="4" id="KW-1185">Reference proteome</keyword>
<evidence type="ECO:0000313" key="3">
    <source>
        <dbReference type="EMBL" id="NID06555.1"/>
    </source>
</evidence>
<feature type="domain" description="Lipid A biosynthesis N-terminal" evidence="2">
    <location>
        <begin position="26"/>
        <end position="97"/>
    </location>
</feature>
<keyword evidence="3" id="KW-0808">Transferase</keyword>
<proteinExistence type="predicted"/>
<accession>A0ABX0Q7Y5</accession>
<keyword evidence="1" id="KW-1133">Transmembrane helix</keyword>
<name>A0ABX0Q7Y5_9GAMM</name>
<dbReference type="EMBL" id="JAAQQR010000009">
    <property type="protein sequence ID" value="NID06555.1"/>
    <property type="molecule type" value="Genomic_DNA"/>
</dbReference>
<comment type="caution">
    <text evidence="3">The sequence shown here is derived from an EMBL/GenBank/DDBJ whole genome shotgun (WGS) entry which is preliminary data.</text>
</comment>
<dbReference type="Proteomes" id="UP001429601">
    <property type="component" value="Unassembled WGS sequence"/>
</dbReference>
<dbReference type="SMART" id="SM01259">
    <property type="entry name" value="LAB_N"/>
    <property type="match status" value="1"/>
</dbReference>
<feature type="transmembrane region" description="Helical" evidence="1">
    <location>
        <begin position="56"/>
        <end position="74"/>
    </location>
</feature>
<keyword evidence="1" id="KW-0812">Transmembrane</keyword>
<organism evidence="3 4">
    <name type="scientific">Luteibacter jiangsuensis</name>
    <dbReference type="NCBI Taxonomy" id="637577"/>
    <lineage>
        <taxon>Bacteria</taxon>
        <taxon>Pseudomonadati</taxon>
        <taxon>Pseudomonadota</taxon>
        <taxon>Gammaproteobacteria</taxon>
        <taxon>Lysobacterales</taxon>
        <taxon>Rhodanobacteraceae</taxon>
        <taxon>Luteibacter</taxon>
    </lineage>
</organism>
<keyword evidence="3" id="KW-0012">Acyltransferase</keyword>
<keyword evidence="1" id="KW-0472">Membrane</keyword>
<feature type="transmembrane region" description="Helical" evidence="1">
    <location>
        <begin position="20"/>
        <end position="44"/>
    </location>
</feature>